<comment type="similarity">
    <text evidence="1 4 7">Belongs to the tRNA pseudouridine synthase TruA family.</text>
</comment>
<evidence type="ECO:0000313" key="9">
    <source>
        <dbReference type="EMBL" id="TXB66833.1"/>
    </source>
</evidence>
<organism evidence="9 10">
    <name type="scientific">Vicingus serpentipes</name>
    <dbReference type="NCBI Taxonomy" id="1926625"/>
    <lineage>
        <taxon>Bacteria</taxon>
        <taxon>Pseudomonadati</taxon>
        <taxon>Bacteroidota</taxon>
        <taxon>Flavobacteriia</taxon>
        <taxon>Flavobacteriales</taxon>
        <taxon>Vicingaceae</taxon>
        <taxon>Vicingus</taxon>
    </lineage>
</organism>
<dbReference type="OrthoDB" id="9811823at2"/>
<feature type="domain" description="Pseudouridine synthase I TruA alpha/beta" evidence="8">
    <location>
        <begin position="141"/>
        <end position="243"/>
    </location>
</feature>
<name>A0A5C6RXD7_9FLAO</name>
<comment type="catalytic activity">
    <reaction evidence="4 7">
        <text>uridine(38/39/40) in tRNA = pseudouridine(38/39/40) in tRNA</text>
        <dbReference type="Rhea" id="RHEA:22376"/>
        <dbReference type="Rhea" id="RHEA-COMP:10085"/>
        <dbReference type="Rhea" id="RHEA-COMP:10087"/>
        <dbReference type="ChEBI" id="CHEBI:65314"/>
        <dbReference type="ChEBI" id="CHEBI:65315"/>
        <dbReference type="EC" id="5.4.99.12"/>
    </reaction>
</comment>
<dbReference type="NCBIfam" id="TIGR00071">
    <property type="entry name" value="hisT_truA"/>
    <property type="match status" value="1"/>
</dbReference>
<keyword evidence="3 4" id="KW-0413">Isomerase</keyword>
<dbReference type="FunFam" id="3.30.70.580:FF:000001">
    <property type="entry name" value="tRNA pseudouridine synthase A"/>
    <property type="match status" value="1"/>
</dbReference>
<dbReference type="InterPro" id="IPR020103">
    <property type="entry name" value="PsdUridine_synth_cat_dom_sf"/>
</dbReference>
<sequence>MSRFFIQIKYKGTNYHGWQVQPNANSVQAEVNKALSTLFQEEILVVGAGRTDTGVHATDFFAHFETEKEFENEHVCYKLNCILPKDISCSKVFKVNDDVHARFSATERTYEYWITPTKNPFLIDGAYFFSHDLEIEKMNEAAKLLIRKADFSCFSKSNTDTFTNDCTINKAIWEEKNDVLVFTISADRFLRNMVRAIVGTLLDVGLGKIKPQEIENIIASKNRNDAGTSVPAHGLYLTKINYPTNG</sequence>
<dbReference type="GO" id="GO:0031119">
    <property type="term" value="P:tRNA pseudouridine synthesis"/>
    <property type="evidence" value="ECO:0007669"/>
    <property type="project" value="UniProtKB-UniRule"/>
</dbReference>
<evidence type="ECO:0000256" key="2">
    <source>
        <dbReference type="ARBA" id="ARBA00022694"/>
    </source>
</evidence>
<proteinExistence type="inferred from homology"/>
<dbReference type="InterPro" id="IPR020095">
    <property type="entry name" value="PsdUridine_synth_TruA_C"/>
</dbReference>
<evidence type="ECO:0000256" key="6">
    <source>
        <dbReference type="PIRSR" id="PIRSR001430-2"/>
    </source>
</evidence>
<dbReference type="EMBL" id="VOOS01000001">
    <property type="protein sequence ID" value="TXB66833.1"/>
    <property type="molecule type" value="Genomic_DNA"/>
</dbReference>
<dbReference type="PANTHER" id="PTHR11142:SF0">
    <property type="entry name" value="TRNA PSEUDOURIDINE SYNTHASE-LIKE 1"/>
    <property type="match status" value="1"/>
</dbReference>
<comment type="caution">
    <text evidence="9">The sequence shown here is derived from an EMBL/GenBank/DDBJ whole genome shotgun (WGS) entry which is preliminary data.</text>
</comment>
<dbReference type="EC" id="5.4.99.12" evidence="4"/>
<feature type="binding site" evidence="4 6">
    <location>
        <position position="110"/>
    </location>
    <ligand>
        <name>substrate</name>
    </ligand>
</feature>
<dbReference type="Gene3D" id="3.30.70.660">
    <property type="entry name" value="Pseudouridine synthase I, catalytic domain, C-terminal subdomain"/>
    <property type="match status" value="1"/>
</dbReference>
<dbReference type="RefSeq" id="WP_147097819.1">
    <property type="nucleotide sequence ID" value="NZ_VOOS01000001.1"/>
</dbReference>
<dbReference type="InterPro" id="IPR001406">
    <property type="entry name" value="PsdUridine_synth_TruA"/>
</dbReference>
<evidence type="ECO:0000259" key="8">
    <source>
        <dbReference type="Pfam" id="PF01416"/>
    </source>
</evidence>
<dbReference type="CDD" id="cd02570">
    <property type="entry name" value="PseudoU_synth_EcTruA"/>
    <property type="match status" value="1"/>
</dbReference>
<evidence type="ECO:0000256" key="4">
    <source>
        <dbReference type="HAMAP-Rule" id="MF_00171"/>
    </source>
</evidence>
<dbReference type="PANTHER" id="PTHR11142">
    <property type="entry name" value="PSEUDOURIDYLATE SYNTHASE"/>
    <property type="match status" value="1"/>
</dbReference>
<comment type="subunit">
    <text evidence="4">Homodimer.</text>
</comment>
<dbReference type="SUPFAM" id="SSF55120">
    <property type="entry name" value="Pseudouridine synthase"/>
    <property type="match status" value="1"/>
</dbReference>
<dbReference type="PIRSF" id="PIRSF001430">
    <property type="entry name" value="tRNA_psdUrid_synth"/>
    <property type="match status" value="1"/>
</dbReference>
<feature type="active site" description="Nucleophile" evidence="4 5">
    <location>
        <position position="52"/>
    </location>
</feature>
<dbReference type="Proteomes" id="UP000321721">
    <property type="component" value="Unassembled WGS sequence"/>
</dbReference>
<evidence type="ECO:0000256" key="7">
    <source>
        <dbReference type="RuleBase" id="RU003792"/>
    </source>
</evidence>
<keyword evidence="10" id="KW-1185">Reference proteome</keyword>
<reference evidence="9 10" key="1">
    <citation type="submission" date="2019-08" db="EMBL/GenBank/DDBJ databases">
        <title>Genome of Vicingus serpentipes NCIMB 15042.</title>
        <authorList>
            <person name="Bowman J.P."/>
        </authorList>
    </citation>
    <scope>NUCLEOTIDE SEQUENCE [LARGE SCALE GENOMIC DNA]</scope>
    <source>
        <strain evidence="9 10">NCIMB 15042</strain>
    </source>
</reference>
<keyword evidence="2 4" id="KW-0819">tRNA processing</keyword>
<protein>
    <recommendedName>
        <fullName evidence="4">tRNA pseudouridine synthase A</fullName>
        <ecNumber evidence="4">5.4.99.12</ecNumber>
    </recommendedName>
    <alternativeName>
        <fullName evidence="4">tRNA pseudouridine(38-40) synthase</fullName>
    </alternativeName>
    <alternativeName>
        <fullName evidence="4">tRNA pseudouridylate synthase I</fullName>
    </alternativeName>
    <alternativeName>
        <fullName evidence="4">tRNA-uridine isomerase I</fullName>
    </alternativeName>
</protein>
<dbReference type="AlphaFoldDB" id="A0A5C6RXD7"/>
<dbReference type="GO" id="GO:0003723">
    <property type="term" value="F:RNA binding"/>
    <property type="evidence" value="ECO:0007669"/>
    <property type="project" value="InterPro"/>
</dbReference>
<dbReference type="InterPro" id="IPR020094">
    <property type="entry name" value="TruA/RsuA/RluB/E/F_N"/>
</dbReference>
<accession>A0A5C6RXD7</accession>
<dbReference type="InterPro" id="IPR020097">
    <property type="entry name" value="PsdUridine_synth_TruA_a/b_dom"/>
</dbReference>
<dbReference type="HAMAP" id="MF_00171">
    <property type="entry name" value="TruA"/>
    <property type="match status" value="1"/>
</dbReference>
<gene>
    <name evidence="4 9" type="primary">truA</name>
    <name evidence="9" type="ORF">FRY74_01215</name>
</gene>
<evidence type="ECO:0000256" key="5">
    <source>
        <dbReference type="PIRSR" id="PIRSR001430-1"/>
    </source>
</evidence>
<dbReference type="Pfam" id="PF01416">
    <property type="entry name" value="PseudoU_synth_1"/>
    <property type="match status" value="2"/>
</dbReference>
<comment type="function">
    <text evidence="4">Formation of pseudouridine at positions 38, 39 and 40 in the anticodon stem and loop of transfer RNAs.</text>
</comment>
<dbReference type="GO" id="GO:0160147">
    <property type="term" value="F:tRNA pseudouridine(38-40) synthase activity"/>
    <property type="evidence" value="ECO:0007669"/>
    <property type="project" value="UniProtKB-EC"/>
</dbReference>
<comment type="caution">
    <text evidence="4">Lacks conserved residue(s) required for the propagation of feature annotation.</text>
</comment>
<evidence type="ECO:0000256" key="1">
    <source>
        <dbReference type="ARBA" id="ARBA00009375"/>
    </source>
</evidence>
<feature type="domain" description="Pseudouridine synthase I TruA alpha/beta" evidence="8">
    <location>
        <begin position="9"/>
        <end position="103"/>
    </location>
</feature>
<evidence type="ECO:0000313" key="10">
    <source>
        <dbReference type="Proteomes" id="UP000321721"/>
    </source>
</evidence>
<evidence type="ECO:0000256" key="3">
    <source>
        <dbReference type="ARBA" id="ARBA00023235"/>
    </source>
</evidence>
<dbReference type="Gene3D" id="3.30.70.580">
    <property type="entry name" value="Pseudouridine synthase I, catalytic domain, N-terminal subdomain"/>
    <property type="match status" value="1"/>
</dbReference>